<evidence type="ECO:0000313" key="2">
    <source>
        <dbReference type="Proteomes" id="UP001066276"/>
    </source>
</evidence>
<gene>
    <name evidence="1" type="ORF">NDU88_004160</name>
</gene>
<evidence type="ECO:0008006" key="3">
    <source>
        <dbReference type="Google" id="ProtNLM"/>
    </source>
</evidence>
<evidence type="ECO:0000313" key="1">
    <source>
        <dbReference type="EMBL" id="KAJ1172313.1"/>
    </source>
</evidence>
<keyword evidence="2" id="KW-1185">Reference proteome</keyword>
<sequence>MCVCAAAGRVCLSLPILAAFGGLFVVYPHTAYSSTSAGMPTSADVLTSSDVPWLTLWPRGPPSSLTPASPLGLVPLPLHPVPLGSQRPRVINHGGSDRGEPTRSLLLLGSRLRLRWGQGQQPLTGAGERKKQGGHRYLSPSFGALPVLSGPLDSPQSQRCPRLSLVRCRLLSPPVHGGMDLTQPQPLGSVTSCPLVHLCVGRLLQRISSFPLSFAGFATQTRYHRSRALSLWFPFLSGRPPAAPINTIMYSERPPF</sequence>
<reference evidence="1" key="1">
    <citation type="journal article" date="2022" name="bioRxiv">
        <title>Sequencing and chromosome-scale assembly of the giantPleurodeles waltlgenome.</title>
        <authorList>
            <person name="Brown T."/>
            <person name="Elewa A."/>
            <person name="Iarovenko S."/>
            <person name="Subramanian E."/>
            <person name="Araus A.J."/>
            <person name="Petzold A."/>
            <person name="Susuki M."/>
            <person name="Suzuki K.-i.T."/>
            <person name="Hayashi T."/>
            <person name="Toyoda A."/>
            <person name="Oliveira C."/>
            <person name="Osipova E."/>
            <person name="Leigh N.D."/>
            <person name="Simon A."/>
            <person name="Yun M.H."/>
        </authorList>
    </citation>
    <scope>NUCLEOTIDE SEQUENCE</scope>
    <source>
        <strain evidence="1">20211129_DDA</strain>
        <tissue evidence="1">Liver</tissue>
    </source>
</reference>
<organism evidence="1 2">
    <name type="scientific">Pleurodeles waltl</name>
    <name type="common">Iberian ribbed newt</name>
    <dbReference type="NCBI Taxonomy" id="8319"/>
    <lineage>
        <taxon>Eukaryota</taxon>
        <taxon>Metazoa</taxon>
        <taxon>Chordata</taxon>
        <taxon>Craniata</taxon>
        <taxon>Vertebrata</taxon>
        <taxon>Euteleostomi</taxon>
        <taxon>Amphibia</taxon>
        <taxon>Batrachia</taxon>
        <taxon>Caudata</taxon>
        <taxon>Salamandroidea</taxon>
        <taxon>Salamandridae</taxon>
        <taxon>Pleurodelinae</taxon>
        <taxon>Pleurodeles</taxon>
    </lineage>
</organism>
<dbReference type="Proteomes" id="UP001066276">
    <property type="component" value="Chromosome 4_1"/>
</dbReference>
<name>A0AAV7T8T4_PLEWA</name>
<dbReference type="AlphaFoldDB" id="A0AAV7T8T4"/>
<protein>
    <recommendedName>
        <fullName evidence="3">Secreted protein</fullName>
    </recommendedName>
</protein>
<comment type="caution">
    <text evidence="1">The sequence shown here is derived from an EMBL/GenBank/DDBJ whole genome shotgun (WGS) entry which is preliminary data.</text>
</comment>
<accession>A0AAV7T8T4</accession>
<proteinExistence type="predicted"/>
<dbReference type="EMBL" id="JANPWB010000007">
    <property type="protein sequence ID" value="KAJ1172313.1"/>
    <property type="molecule type" value="Genomic_DNA"/>
</dbReference>